<evidence type="ECO:0000313" key="2">
    <source>
        <dbReference type="Proteomes" id="UP000316443"/>
    </source>
</evidence>
<protein>
    <submittedName>
        <fullName evidence="1">Uncharacterized protein</fullName>
    </submittedName>
</protein>
<reference evidence="1 2" key="1">
    <citation type="submission" date="2019-01" db="EMBL/GenBank/DDBJ databases">
        <title>Coherence of Microcystis species and biogeography revealed through population genomics.</title>
        <authorList>
            <person name="Perez-Carrascal O.M."/>
            <person name="Terrat Y."/>
            <person name="Giani A."/>
            <person name="Fortin N."/>
            <person name="Tromas N."/>
            <person name="Shapiro B.J."/>
        </authorList>
    </citation>
    <scope>NUCLEOTIDE SEQUENCE [LARGE SCALE GENOMIC DNA]</scope>
    <source>
        <strain evidence="1">Ma_QC_C_20070703_M131</strain>
    </source>
</reference>
<dbReference type="AlphaFoldDB" id="A0A551YDI8"/>
<name>A0A551YDI8_MICAE</name>
<dbReference type="EMBL" id="SFCA01000062">
    <property type="protein sequence ID" value="TRT59045.1"/>
    <property type="molecule type" value="Genomic_DNA"/>
</dbReference>
<proteinExistence type="predicted"/>
<gene>
    <name evidence="1" type="ORF">EWV85_05275</name>
</gene>
<organism evidence="1 2">
    <name type="scientific">Microcystis aeruginosa Ma_QC_C_20070703_M131</name>
    <dbReference type="NCBI Taxonomy" id="2486263"/>
    <lineage>
        <taxon>Bacteria</taxon>
        <taxon>Bacillati</taxon>
        <taxon>Cyanobacteriota</taxon>
        <taxon>Cyanophyceae</taxon>
        <taxon>Oscillatoriophycideae</taxon>
        <taxon>Chroococcales</taxon>
        <taxon>Microcystaceae</taxon>
        <taxon>Microcystis</taxon>
    </lineage>
</organism>
<dbReference type="Proteomes" id="UP000316443">
    <property type="component" value="Unassembled WGS sequence"/>
</dbReference>
<comment type="caution">
    <text evidence="1">The sequence shown here is derived from an EMBL/GenBank/DDBJ whole genome shotgun (WGS) entry which is preliminary data.</text>
</comment>
<evidence type="ECO:0000313" key="1">
    <source>
        <dbReference type="EMBL" id="TRT59045.1"/>
    </source>
</evidence>
<sequence length="66" mass="7819">MAYLIAIQDRKFFDNFGKEDFKTLYSIGRIVKILSTFTEDTSLFTFCLLLDIIKNYNRKAVENEQQ</sequence>
<accession>A0A551YDI8</accession>